<dbReference type="OrthoDB" id="25675at2759"/>
<dbReference type="RefSeq" id="XP_007721620.1">
    <property type="nucleotide sequence ID" value="XM_007723430.1"/>
</dbReference>
<comment type="caution">
    <text evidence="4">The sequence shown here is derived from an EMBL/GenBank/DDBJ whole genome shotgun (WGS) entry which is preliminary data.</text>
</comment>
<gene>
    <name evidence="4" type="ORF">A1O1_02519</name>
</gene>
<dbReference type="InterPro" id="IPR006984">
    <property type="entry name" value="Fcf1/UTP23"/>
</dbReference>
<evidence type="ECO:0000256" key="2">
    <source>
        <dbReference type="SAM" id="MobiDB-lite"/>
    </source>
</evidence>
<dbReference type="STRING" id="1182541.W9YXX0"/>
<feature type="compositionally biased region" description="Acidic residues" evidence="2">
    <location>
        <begin position="229"/>
        <end position="241"/>
    </location>
</feature>
<dbReference type="eggNOG" id="KOG3164">
    <property type="taxonomic scope" value="Eukaryota"/>
</dbReference>
<keyword evidence="1" id="KW-0539">Nucleus</keyword>
<evidence type="ECO:0000313" key="5">
    <source>
        <dbReference type="Proteomes" id="UP000019484"/>
    </source>
</evidence>
<evidence type="ECO:0000256" key="1">
    <source>
        <dbReference type="ARBA" id="ARBA00023242"/>
    </source>
</evidence>
<dbReference type="HOGENOM" id="CLU_053567_1_0_1"/>
<dbReference type="Pfam" id="PF24779">
    <property type="entry name" value="UTP23_sensor"/>
    <property type="match status" value="1"/>
</dbReference>
<dbReference type="Proteomes" id="UP000019484">
    <property type="component" value="Unassembled WGS sequence"/>
</dbReference>
<feature type="domain" description="UTP23 sensor motif region" evidence="3">
    <location>
        <begin position="252"/>
        <end position="266"/>
    </location>
</feature>
<name>W9YXX0_9EURO</name>
<dbReference type="GeneID" id="19157419"/>
<dbReference type="Pfam" id="PF04900">
    <property type="entry name" value="Fcf1"/>
    <property type="match status" value="1"/>
</dbReference>
<feature type="region of interest" description="Disordered" evidence="2">
    <location>
        <begin position="200"/>
        <end position="324"/>
    </location>
</feature>
<feature type="compositionally biased region" description="Low complexity" evidence="2">
    <location>
        <begin position="269"/>
        <end position="286"/>
    </location>
</feature>
<dbReference type="AlphaFoldDB" id="W9YXX0"/>
<dbReference type="InterPro" id="IPR057776">
    <property type="entry name" value="UTP23_sensor"/>
</dbReference>
<protein>
    <recommendedName>
        <fullName evidence="3">UTP23 sensor motif region domain-containing protein</fullName>
    </recommendedName>
</protein>
<feature type="compositionally biased region" description="Basic residues" evidence="2">
    <location>
        <begin position="290"/>
        <end position="299"/>
    </location>
</feature>
<accession>W9YXX0</accession>
<dbReference type="EMBL" id="AMWN01000002">
    <property type="protein sequence ID" value="EXJ94126.1"/>
    <property type="molecule type" value="Genomic_DNA"/>
</dbReference>
<sequence length="324" mass="36529">MRAKRSKKYRKIMSSYQMTFSFREPYQVLLDSHFLKACHHFHMPLQKYLENTLHGECKLFMTKCTLAKIMDDFEKQKQKQKDRSKEEEGKRPRGPWRPEFLPPPTEVPLRHCKHKNEEGEELGIVSEARCLLDLLAGQPHGNEQAKNKQHYILATAEADEHERKARGFLDVRERARLIPGVPIVYVKRSVMILEELSGASENVRRKGEKEKLAHGLLGVGDRKRKRGDGEEDSDDELDLGEQEGGPKVRGLKRAKGPNPLSVKKKKAKGPTQTGANGTGTGASEQESQSKRKRRRKHGANKSADETGGPPEQGHTASATDSEAV</sequence>
<evidence type="ECO:0000259" key="3">
    <source>
        <dbReference type="Pfam" id="PF24779"/>
    </source>
</evidence>
<keyword evidence="5" id="KW-1185">Reference proteome</keyword>
<organism evidence="4 5">
    <name type="scientific">Capronia coronata CBS 617.96</name>
    <dbReference type="NCBI Taxonomy" id="1182541"/>
    <lineage>
        <taxon>Eukaryota</taxon>
        <taxon>Fungi</taxon>
        <taxon>Dikarya</taxon>
        <taxon>Ascomycota</taxon>
        <taxon>Pezizomycotina</taxon>
        <taxon>Eurotiomycetes</taxon>
        <taxon>Chaetothyriomycetidae</taxon>
        <taxon>Chaetothyriales</taxon>
        <taxon>Herpotrichiellaceae</taxon>
        <taxon>Capronia</taxon>
    </lineage>
</organism>
<dbReference type="PANTHER" id="PTHR12416">
    <property type="entry name" value="RRNA-PROCESSING PROTEIN UTP23 HOMOLOG"/>
    <property type="match status" value="1"/>
</dbReference>
<feature type="compositionally biased region" description="Polar residues" evidence="2">
    <location>
        <begin position="314"/>
        <end position="324"/>
    </location>
</feature>
<dbReference type="Gene3D" id="3.40.50.1010">
    <property type="entry name" value="5'-nuclease"/>
    <property type="match status" value="1"/>
</dbReference>
<reference evidence="4 5" key="1">
    <citation type="submission" date="2013-03" db="EMBL/GenBank/DDBJ databases">
        <title>The Genome Sequence of Capronia coronata CBS 617.96.</title>
        <authorList>
            <consortium name="The Broad Institute Genomics Platform"/>
            <person name="Cuomo C."/>
            <person name="de Hoog S."/>
            <person name="Gorbushina A."/>
            <person name="Walker B."/>
            <person name="Young S.K."/>
            <person name="Zeng Q."/>
            <person name="Gargeya S."/>
            <person name="Fitzgerald M."/>
            <person name="Haas B."/>
            <person name="Abouelleil A."/>
            <person name="Allen A.W."/>
            <person name="Alvarado L."/>
            <person name="Arachchi H.M."/>
            <person name="Berlin A.M."/>
            <person name="Chapman S.B."/>
            <person name="Gainer-Dewar J."/>
            <person name="Goldberg J."/>
            <person name="Griggs A."/>
            <person name="Gujja S."/>
            <person name="Hansen M."/>
            <person name="Howarth C."/>
            <person name="Imamovic A."/>
            <person name="Ireland A."/>
            <person name="Larimer J."/>
            <person name="McCowan C."/>
            <person name="Murphy C."/>
            <person name="Pearson M."/>
            <person name="Poon T.W."/>
            <person name="Priest M."/>
            <person name="Roberts A."/>
            <person name="Saif S."/>
            <person name="Shea T."/>
            <person name="Sisk P."/>
            <person name="Sykes S."/>
            <person name="Wortman J."/>
            <person name="Nusbaum C."/>
            <person name="Birren B."/>
        </authorList>
    </citation>
    <scope>NUCLEOTIDE SEQUENCE [LARGE SCALE GENOMIC DNA]</scope>
    <source>
        <strain evidence="4 5">CBS 617.96</strain>
    </source>
</reference>
<dbReference type="GO" id="GO:0032040">
    <property type="term" value="C:small-subunit processome"/>
    <property type="evidence" value="ECO:0007669"/>
    <property type="project" value="InterPro"/>
</dbReference>
<feature type="compositionally biased region" description="Basic and acidic residues" evidence="2">
    <location>
        <begin position="75"/>
        <end position="91"/>
    </location>
</feature>
<feature type="region of interest" description="Disordered" evidence="2">
    <location>
        <begin position="75"/>
        <end position="110"/>
    </location>
</feature>
<proteinExistence type="predicted"/>
<feature type="compositionally biased region" description="Basic and acidic residues" evidence="2">
    <location>
        <begin position="202"/>
        <end position="213"/>
    </location>
</feature>
<evidence type="ECO:0000313" key="4">
    <source>
        <dbReference type="EMBL" id="EXJ94126.1"/>
    </source>
</evidence>